<dbReference type="EMBL" id="CP002535">
    <property type="protein sequence ID" value="AEE93657.1"/>
    <property type="molecule type" value="Genomic_DNA"/>
</dbReference>
<evidence type="ECO:0000256" key="2">
    <source>
        <dbReference type="PROSITE-ProRule" id="PRU00464"/>
    </source>
</evidence>
<sequence length="180" mass="20842">MANIFNIMDFLWAPWRSKYVADSSKSKREEKCIFCEFPEQNDDERNLIVYRSKYAYIILNRFPYNPSHVMIVPYRHISSVELLEDNEAQDIFRLIKITLAAIRKVYSPDGFNIGINIGRTAGAGIEAHVHVHIVPRWNGDANFMPVLSNTKVLPEDLETTYVKLKKAIEDIINNEDSLDH</sequence>
<dbReference type="Pfam" id="PF01230">
    <property type="entry name" value="HIT"/>
    <property type="match status" value="1"/>
</dbReference>
<reference evidence="4 5" key="1">
    <citation type="journal article" date="2011" name="Extremophiles">
        <title>Genomic analysis of Acidianus hospitalis W1 a host for studying crenarchaeal virus and plasmid life cycles.</title>
        <authorList>
            <person name="You X.Y."/>
            <person name="Liu C."/>
            <person name="Wang S.Y."/>
            <person name="Jiang C.Y."/>
            <person name="Shah S.A."/>
            <person name="Prangishvili D."/>
            <person name="She Q."/>
            <person name="Liu S.J."/>
            <person name="Garrett R.A."/>
        </authorList>
    </citation>
    <scope>NUCLEOTIDE SEQUENCE [LARGE SCALE GENOMIC DNA]</scope>
    <source>
        <strain evidence="4 5">W1</strain>
    </source>
</reference>
<evidence type="ECO:0000256" key="1">
    <source>
        <dbReference type="ARBA" id="ARBA00022741"/>
    </source>
</evidence>
<dbReference type="PANTHER" id="PTHR42997">
    <property type="entry name" value="HIT FAMILY HYDROLASE"/>
    <property type="match status" value="1"/>
</dbReference>
<evidence type="ECO:0000313" key="4">
    <source>
        <dbReference type="EMBL" id="AEE93657.1"/>
    </source>
</evidence>
<dbReference type="Gene3D" id="3.30.428.10">
    <property type="entry name" value="HIT-like"/>
    <property type="match status" value="1"/>
</dbReference>
<dbReference type="InterPro" id="IPR011146">
    <property type="entry name" value="HIT-like"/>
</dbReference>
<evidence type="ECO:0000313" key="5">
    <source>
        <dbReference type="Proteomes" id="UP000008458"/>
    </source>
</evidence>
<accession>F4B7Y0</accession>
<dbReference type="Proteomes" id="UP000008458">
    <property type="component" value="Chromosome"/>
</dbReference>
<gene>
    <name evidence="4" type="ordered locus">Ahos_0771</name>
</gene>
<feature type="domain" description="HIT" evidence="3">
    <location>
        <begin position="33"/>
        <end position="143"/>
    </location>
</feature>
<dbReference type="PROSITE" id="PS51084">
    <property type="entry name" value="HIT_2"/>
    <property type="match status" value="1"/>
</dbReference>
<feature type="short sequence motif" description="Histidine triad motif" evidence="2">
    <location>
        <begin position="128"/>
        <end position="132"/>
    </location>
</feature>
<dbReference type="eggNOG" id="arCOG00419">
    <property type="taxonomic scope" value="Archaea"/>
</dbReference>
<dbReference type="SUPFAM" id="SSF54197">
    <property type="entry name" value="HIT-like"/>
    <property type="match status" value="1"/>
</dbReference>
<name>F4B7Y0_ACIHW</name>
<keyword evidence="5" id="KW-1185">Reference proteome</keyword>
<dbReference type="InterPro" id="IPR052908">
    <property type="entry name" value="AP-4-A_phosphorylase"/>
</dbReference>
<dbReference type="CDD" id="cd01275">
    <property type="entry name" value="FHIT"/>
    <property type="match status" value="1"/>
</dbReference>
<protein>
    <submittedName>
        <fullName evidence="4">Histidine triad (HIT) protein</fullName>
    </submittedName>
</protein>
<evidence type="ECO:0000259" key="3">
    <source>
        <dbReference type="PROSITE" id="PS51084"/>
    </source>
</evidence>
<dbReference type="InterPro" id="IPR036265">
    <property type="entry name" value="HIT-like_sf"/>
</dbReference>
<dbReference type="STRING" id="933801.Ahos_0771"/>
<keyword evidence="1" id="KW-0547">Nucleotide-binding</keyword>
<dbReference type="GO" id="GO:0000166">
    <property type="term" value="F:nucleotide binding"/>
    <property type="evidence" value="ECO:0007669"/>
    <property type="project" value="UniProtKB-KW"/>
</dbReference>
<dbReference type="KEGG" id="aho:Ahos_0771"/>
<dbReference type="AlphaFoldDB" id="F4B7Y0"/>
<proteinExistence type="predicted"/>
<reference key="2">
    <citation type="journal article" date="2011" name="Extremophiles">
        <title>Genomic analyses of Acidianus hospitalis W1 a host for studying crenarchaeal virus and plasmid life cycles.</title>
        <authorList>
            <person name="You X.Y."/>
            <person name="Liu C."/>
            <person name="Wang S.Y."/>
            <person name="Jiang C.Y."/>
            <person name="Shah S.A."/>
            <person name="Prangishvili D."/>
            <person name="Liu S.J."/>
            <person name="Garrett R.A."/>
        </authorList>
    </citation>
    <scope>NUCLEOTIDE SEQUENCE</scope>
    <source>
        <strain>W1</strain>
    </source>
</reference>
<dbReference type="GO" id="GO:0003824">
    <property type="term" value="F:catalytic activity"/>
    <property type="evidence" value="ECO:0007669"/>
    <property type="project" value="InterPro"/>
</dbReference>
<dbReference type="HOGENOM" id="CLU_056776_1_2_2"/>
<dbReference type="InterPro" id="IPR039383">
    <property type="entry name" value="FHIT"/>
</dbReference>
<organism evidence="4 5">
    <name type="scientific">Acidianus hospitalis (strain W1)</name>
    <dbReference type="NCBI Taxonomy" id="933801"/>
    <lineage>
        <taxon>Archaea</taxon>
        <taxon>Thermoproteota</taxon>
        <taxon>Thermoprotei</taxon>
        <taxon>Sulfolobales</taxon>
        <taxon>Sulfolobaceae</taxon>
        <taxon>Acidianus</taxon>
    </lineage>
</organism>
<dbReference type="PANTHER" id="PTHR42997:SF1">
    <property type="entry name" value="AP-4-A PHOSPHORYLASE"/>
    <property type="match status" value="1"/>
</dbReference>